<dbReference type="AlphaFoldDB" id="B8BHX1"/>
<dbReference type="PANTHER" id="PTHR45763:SF54">
    <property type="entry name" value="HYDROLASE, ALPHA_BETA FOLD FAMILY PROTEIN, EXPRESSED"/>
    <property type="match status" value="1"/>
</dbReference>
<keyword evidence="2" id="KW-1185">Reference proteome</keyword>
<gene>
    <name evidence="1" type="ORF">OsI_34356</name>
</gene>
<proteinExistence type="predicted"/>
<sequence>MPREWGRDEGRNGGGGGAALLGYSSSAASWLYRRAAAPARAYCGAERGPPPVTAARVRLRDGRHLAYHESGVAREAARVRVAFSHGFTGSRLDGLGASQLLSKIPEVQGIKKVKDSSGTALQDVYFSNKIQDVYVHGRN</sequence>
<dbReference type="OMA" id="IQDVYVH"/>
<dbReference type="Proteomes" id="UP000007015">
    <property type="component" value="Chromosome 10"/>
</dbReference>
<dbReference type="PANTHER" id="PTHR45763">
    <property type="entry name" value="HYDROLASE, ALPHA/BETA FOLD FAMILY PROTEIN, EXPRESSED-RELATED"/>
    <property type="match status" value="1"/>
</dbReference>
<dbReference type="Gramene" id="BGIOSGA033293-TA">
    <property type="protein sequence ID" value="BGIOSGA033293-PA"/>
    <property type="gene ID" value="BGIOSGA033293"/>
</dbReference>
<evidence type="ECO:0000313" key="1">
    <source>
        <dbReference type="EMBL" id="EEC67324.1"/>
    </source>
</evidence>
<reference evidence="1 2" key="1">
    <citation type="journal article" date="2005" name="PLoS Biol.">
        <title>The genomes of Oryza sativa: a history of duplications.</title>
        <authorList>
            <person name="Yu J."/>
            <person name="Wang J."/>
            <person name="Lin W."/>
            <person name="Li S."/>
            <person name="Li H."/>
            <person name="Zhou J."/>
            <person name="Ni P."/>
            <person name="Dong W."/>
            <person name="Hu S."/>
            <person name="Zeng C."/>
            <person name="Zhang J."/>
            <person name="Zhang Y."/>
            <person name="Li R."/>
            <person name="Xu Z."/>
            <person name="Li S."/>
            <person name="Li X."/>
            <person name="Zheng H."/>
            <person name="Cong L."/>
            <person name="Lin L."/>
            <person name="Yin J."/>
            <person name="Geng J."/>
            <person name="Li G."/>
            <person name="Shi J."/>
            <person name="Liu J."/>
            <person name="Lv H."/>
            <person name="Li J."/>
            <person name="Wang J."/>
            <person name="Deng Y."/>
            <person name="Ran L."/>
            <person name="Shi X."/>
            <person name="Wang X."/>
            <person name="Wu Q."/>
            <person name="Li C."/>
            <person name="Ren X."/>
            <person name="Wang J."/>
            <person name="Wang X."/>
            <person name="Li D."/>
            <person name="Liu D."/>
            <person name="Zhang X."/>
            <person name="Ji Z."/>
            <person name="Zhao W."/>
            <person name="Sun Y."/>
            <person name="Zhang Z."/>
            <person name="Bao J."/>
            <person name="Han Y."/>
            <person name="Dong L."/>
            <person name="Ji J."/>
            <person name="Chen P."/>
            <person name="Wu S."/>
            <person name="Liu J."/>
            <person name="Xiao Y."/>
            <person name="Bu D."/>
            <person name="Tan J."/>
            <person name="Yang L."/>
            <person name="Ye C."/>
            <person name="Zhang J."/>
            <person name="Xu J."/>
            <person name="Zhou Y."/>
            <person name="Yu Y."/>
            <person name="Zhang B."/>
            <person name="Zhuang S."/>
            <person name="Wei H."/>
            <person name="Liu B."/>
            <person name="Lei M."/>
            <person name="Yu H."/>
            <person name="Li Y."/>
            <person name="Xu H."/>
            <person name="Wei S."/>
            <person name="He X."/>
            <person name="Fang L."/>
            <person name="Zhang Z."/>
            <person name="Zhang Y."/>
            <person name="Huang X."/>
            <person name="Su Z."/>
            <person name="Tong W."/>
            <person name="Li J."/>
            <person name="Tong Z."/>
            <person name="Li S."/>
            <person name="Ye J."/>
            <person name="Wang L."/>
            <person name="Fang L."/>
            <person name="Lei T."/>
            <person name="Chen C."/>
            <person name="Chen H."/>
            <person name="Xu Z."/>
            <person name="Li H."/>
            <person name="Huang H."/>
            <person name="Zhang F."/>
            <person name="Xu H."/>
            <person name="Li N."/>
            <person name="Zhao C."/>
            <person name="Li S."/>
            <person name="Dong L."/>
            <person name="Huang Y."/>
            <person name="Li L."/>
            <person name="Xi Y."/>
            <person name="Qi Q."/>
            <person name="Li W."/>
            <person name="Zhang B."/>
            <person name="Hu W."/>
            <person name="Zhang Y."/>
            <person name="Tian X."/>
            <person name="Jiao Y."/>
            <person name="Liang X."/>
            <person name="Jin J."/>
            <person name="Gao L."/>
            <person name="Zheng W."/>
            <person name="Hao B."/>
            <person name="Liu S."/>
            <person name="Wang W."/>
            <person name="Yuan L."/>
            <person name="Cao M."/>
            <person name="McDermott J."/>
            <person name="Samudrala R."/>
            <person name="Wang J."/>
            <person name="Wong G.K."/>
            <person name="Yang H."/>
        </authorList>
    </citation>
    <scope>NUCLEOTIDE SEQUENCE [LARGE SCALE GENOMIC DNA]</scope>
    <source>
        <strain evidence="2">cv. 93-11</strain>
    </source>
</reference>
<dbReference type="HOGENOM" id="CLU_138312_1_0_1"/>
<dbReference type="STRING" id="39946.B8BHX1"/>
<organism evidence="1 2">
    <name type="scientific">Oryza sativa subsp. indica</name>
    <name type="common">Rice</name>
    <dbReference type="NCBI Taxonomy" id="39946"/>
    <lineage>
        <taxon>Eukaryota</taxon>
        <taxon>Viridiplantae</taxon>
        <taxon>Streptophyta</taxon>
        <taxon>Embryophyta</taxon>
        <taxon>Tracheophyta</taxon>
        <taxon>Spermatophyta</taxon>
        <taxon>Magnoliopsida</taxon>
        <taxon>Liliopsida</taxon>
        <taxon>Poales</taxon>
        <taxon>Poaceae</taxon>
        <taxon>BOP clade</taxon>
        <taxon>Oryzoideae</taxon>
        <taxon>Oryzeae</taxon>
        <taxon>Oryzinae</taxon>
        <taxon>Oryza</taxon>
        <taxon>Oryza sativa</taxon>
    </lineage>
</organism>
<accession>B8BHX1</accession>
<protein>
    <submittedName>
        <fullName evidence="1">Uncharacterized protein</fullName>
    </submittedName>
</protein>
<evidence type="ECO:0000313" key="2">
    <source>
        <dbReference type="Proteomes" id="UP000007015"/>
    </source>
</evidence>
<name>B8BHX1_ORYSI</name>
<dbReference type="EMBL" id="CM000135">
    <property type="protein sequence ID" value="EEC67324.1"/>
    <property type="molecule type" value="Genomic_DNA"/>
</dbReference>